<reference evidence="2" key="1">
    <citation type="submission" date="2021-02" db="EMBL/GenBank/DDBJ databases">
        <authorList>
            <person name="Nowell W R."/>
        </authorList>
    </citation>
    <scope>NUCLEOTIDE SEQUENCE</scope>
</reference>
<dbReference type="AlphaFoldDB" id="A0A816AQS1"/>
<proteinExistence type="predicted"/>
<dbReference type="SUPFAM" id="SSF54928">
    <property type="entry name" value="RNA-binding domain, RBD"/>
    <property type="match status" value="1"/>
</dbReference>
<feature type="region of interest" description="Disordered" evidence="1">
    <location>
        <begin position="20"/>
        <end position="44"/>
    </location>
</feature>
<accession>A0A816AQS1</accession>
<dbReference type="EMBL" id="CAJNOQ010035336">
    <property type="protein sequence ID" value="CAF1598982.1"/>
    <property type="molecule type" value="Genomic_DNA"/>
</dbReference>
<evidence type="ECO:0000256" key="1">
    <source>
        <dbReference type="SAM" id="MobiDB-lite"/>
    </source>
</evidence>
<dbReference type="InterPro" id="IPR012677">
    <property type="entry name" value="Nucleotide-bd_a/b_plait_sf"/>
</dbReference>
<evidence type="ECO:0000313" key="4">
    <source>
        <dbReference type="Proteomes" id="UP000663829"/>
    </source>
</evidence>
<sequence>MFHGTLEECKNEISNLHSFSNSQSLSPSPTVQVNSHSLTQKSTQSVLPPLSSQLARNSIIYQKEKNTSQEYLISVFEAVGIIKNIKLYDDPKRGVVTFVNSSLAKKAIVSEIFN</sequence>
<dbReference type="Gene3D" id="3.30.70.330">
    <property type="match status" value="1"/>
</dbReference>
<feature type="non-terminal residue" evidence="2">
    <location>
        <position position="1"/>
    </location>
</feature>
<evidence type="ECO:0000313" key="3">
    <source>
        <dbReference type="EMBL" id="CAF4475246.1"/>
    </source>
</evidence>
<dbReference type="GO" id="GO:0003676">
    <property type="term" value="F:nucleic acid binding"/>
    <property type="evidence" value="ECO:0007669"/>
    <property type="project" value="InterPro"/>
</dbReference>
<keyword evidence="4" id="KW-1185">Reference proteome</keyword>
<dbReference type="Proteomes" id="UP000663829">
    <property type="component" value="Unassembled WGS sequence"/>
</dbReference>
<name>A0A816AQS1_9BILA</name>
<dbReference type="EMBL" id="CAJOBC010101700">
    <property type="protein sequence ID" value="CAF4475246.1"/>
    <property type="molecule type" value="Genomic_DNA"/>
</dbReference>
<comment type="caution">
    <text evidence="2">The sequence shown here is derived from an EMBL/GenBank/DDBJ whole genome shotgun (WGS) entry which is preliminary data.</text>
</comment>
<dbReference type="Proteomes" id="UP000681722">
    <property type="component" value="Unassembled WGS sequence"/>
</dbReference>
<feature type="compositionally biased region" description="Polar residues" evidence="1">
    <location>
        <begin position="30"/>
        <end position="44"/>
    </location>
</feature>
<protein>
    <recommendedName>
        <fullName evidence="5">RRM domain-containing protein</fullName>
    </recommendedName>
</protein>
<evidence type="ECO:0008006" key="5">
    <source>
        <dbReference type="Google" id="ProtNLM"/>
    </source>
</evidence>
<evidence type="ECO:0000313" key="2">
    <source>
        <dbReference type="EMBL" id="CAF1598982.1"/>
    </source>
</evidence>
<organism evidence="2 4">
    <name type="scientific">Didymodactylos carnosus</name>
    <dbReference type="NCBI Taxonomy" id="1234261"/>
    <lineage>
        <taxon>Eukaryota</taxon>
        <taxon>Metazoa</taxon>
        <taxon>Spiralia</taxon>
        <taxon>Gnathifera</taxon>
        <taxon>Rotifera</taxon>
        <taxon>Eurotatoria</taxon>
        <taxon>Bdelloidea</taxon>
        <taxon>Philodinida</taxon>
        <taxon>Philodinidae</taxon>
        <taxon>Didymodactylos</taxon>
    </lineage>
</organism>
<gene>
    <name evidence="2" type="ORF">GPM918_LOCUS42304</name>
    <name evidence="3" type="ORF">SRO942_LOCUS43513</name>
</gene>
<dbReference type="InterPro" id="IPR035979">
    <property type="entry name" value="RBD_domain_sf"/>
</dbReference>
<feature type="compositionally biased region" description="Low complexity" evidence="1">
    <location>
        <begin position="20"/>
        <end position="29"/>
    </location>
</feature>